<feature type="transmembrane region" description="Helical" evidence="6">
    <location>
        <begin position="74"/>
        <end position="92"/>
    </location>
</feature>
<keyword evidence="8" id="KW-1185">Reference proteome</keyword>
<dbReference type="Proteomes" id="UP001519345">
    <property type="component" value="Unassembled WGS sequence"/>
</dbReference>
<dbReference type="PANTHER" id="PTHR21716:SF15">
    <property type="entry name" value="TRANSPORT PROTEIN YRRI-RELATED"/>
    <property type="match status" value="1"/>
</dbReference>
<organism evidence="7 8">
    <name type="scientific">Virgibacillus natechei</name>
    <dbReference type="NCBI Taxonomy" id="1216297"/>
    <lineage>
        <taxon>Bacteria</taxon>
        <taxon>Bacillati</taxon>
        <taxon>Bacillota</taxon>
        <taxon>Bacilli</taxon>
        <taxon>Bacillales</taxon>
        <taxon>Bacillaceae</taxon>
        <taxon>Virgibacillus</taxon>
    </lineage>
</organism>
<comment type="similarity">
    <text evidence="2">Belongs to the autoinducer-2 exporter (AI-2E) (TC 2.A.86) family.</text>
</comment>
<dbReference type="InterPro" id="IPR002549">
    <property type="entry name" value="AI-2E-like"/>
</dbReference>
<evidence type="ECO:0000256" key="5">
    <source>
        <dbReference type="ARBA" id="ARBA00023136"/>
    </source>
</evidence>
<name>A0ABS4ICT9_9BACI</name>
<sequence length="356" mass="40571">MFGNKKAISLLYWLIIGIFVFLFLYLLVILFPLYGSLVSFVMQLLSPFLVSCLIAYLLYPVIKKLNSYNIPRSLAILMIYILFFGGAAYLIYRVYPVVMHQLHDLNEQLPVLIRMYESLIYQIYEYTSFLPETVHDKIDQLITRVEVGLENILDKLVGGFTRVFDMIVFLTVIPVLVFYFMKDYNSIKSYFKRFIPKKYQVQVSKLVYSIDESLGFYIRGQLIVSFFVSLASWIAFQYLDIKYALLLAIIMGLTNIIPYFGPIIGAIPVVGITLATSGELVIFVLIAIFAIQIMEGNLLSPYIVGKSINIHPIAIIFALLLGGQLFGVIGMIVAVPLLTIMNVITKHVMAIRQRDD</sequence>
<comment type="caution">
    <text evidence="7">The sequence shown here is derived from an EMBL/GenBank/DDBJ whole genome shotgun (WGS) entry which is preliminary data.</text>
</comment>
<feature type="transmembrane region" description="Helical" evidence="6">
    <location>
        <begin position="163"/>
        <end position="181"/>
    </location>
</feature>
<keyword evidence="4 6" id="KW-1133">Transmembrane helix</keyword>
<keyword evidence="5 6" id="KW-0472">Membrane</keyword>
<evidence type="ECO:0000256" key="3">
    <source>
        <dbReference type="ARBA" id="ARBA00022692"/>
    </source>
</evidence>
<evidence type="ECO:0000313" key="8">
    <source>
        <dbReference type="Proteomes" id="UP001519345"/>
    </source>
</evidence>
<comment type="subcellular location">
    <subcellularLocation>
        <location evidence="1">Membrane</location>
        <topology evidence="1">Multi-pass membrane protein</topology>
    </subcellularLocation>
</comment>
<feature type="transmembrane region" description="Helical" evidence="6">
    <location>
        <begin position="267"/>
        <end position="293"/>
    </location>
</feature>
<gene>
    <name evidence="7" type="ORF">J2Z83_000849</name>
</gene>
<dbReference type="Pfam" id="PF01594">
    <property type="entry name" value="AI-2E_transport"/>
    <property type="match status" value="1"/>
</dbReference>
<protein>
    <submittedName>
        <fullName evidence="7">PurR-regulated permease PerM</fullName>
    </submittedName>
</protein>
<dbReference type="EMBL" id="JAGGKX010000003">
    <property type="protein sequence ID" value="MBP1968755.1"/>
    <property type="molecule type" value="Genomic_DNA"/>
</dbReference>
<evidence type="ECO:0000256" key="1">
    <source>
        <dbReference type="ARBA" id="ARBA00004141"/>
    </source>
</evidence>
<accession>A0ABS4ICT9</accession>
<dbReference type="RefSeq" id="WP_209461978.1">
    <property type="nucleotide sequence ID" value="NZ_CP110224.1"/>
</dbReference>
<keyword evidence="3 6" id="KW-0812">Transmembrane</keyword>
<evidence type="ECO:0000256" key="2">
    <source>
        <dbReference type="ARBA" id="ARBA00009773"/>
    </source>
</evidence>
<feature type="transmembrane region" description="Helical" evidence="6">
    <location>
        <begin position="313"/>
        <end position="344"/>
    </location>
</feature>
<evidence type="ECO:0000256" key="4">
    <source>
        <dbReference type="ARBA" id="ARBA00022989"/>
    </source>
</evidence>
<feature type="transmembrane region" description="Helical" evidence="6">
    <location>
        <begin position="12"/>
        <end position="34"/>
    </location>
</feature>
<proteinExistence type="inferred from homology"/>
<evidence type="ECO:0000313" key="7">
    <source>
        <dbReference type="EMBL" id="MBP1968755.1"/>
    </source>
</evidence>
<reference evidence="7 8" key="1">
    <citation type="submission" date="2021-03" db="EMBL/GenBank/DDBJ databases">
        <title>Genomic Encyclopedia of Type Strains, Phase IV (KMG-IV): sequencing the most valuable type-strain genomes for metagenomic binning, comparative biology and taxonomic classification.</title>
        <authorList>
            <person name="Goeker M."/>
        </authorList>
    </citation>
    <scope>NUCLEOTIDE SEQUENCE [LARGE SCALE GENOMIC DNA]</scope>
    <source>
        <strain evidence="7 8">DSM 25609</strain>
    </source>
</reference>
<dbReference type="PANTHER" id="PTHR21716">
    <property type="entry name" value="TRANSMEMBRANE PROTEIN"/>
    <property type="match status" value="1"/>
</dbReference>
<feature type="transmembrane region" description="Helical" evidence="6">
    <location>
        <begin position="40"/>
        <end position="62"/>
    </location>
</feature>
<feature type="transmembrane region" description="Helical" evidence="6">
    <location>
        <begin position="241"/>
        <end position="260"/>
    </location>
</feature>
<evidence type="ECO:0000256" key="6">
    <source>
        <dbReference type="SAM" id="Phobius"/>
    </source>
</evidence>